<dbReference type="AlphaFoldDB" id="A0A839ECR2"/>
<evidence type="ECO:0000313" key="2">
    <source>
        <dbReference type="EMBL" id="MBA8848893.1"/>
    </source>
</evidence>
<dbReference type="InterPro" id="IPR046177">
    <property type="entry name" value="DUF6186"/>
</dbReference>
<keyword evidence="3" id="KW-1185">Reference proteome</keyword>
<comment type="caution">
    <text evidence="2">The sequence shown here is derived from an EMBL/GenBank/DDBJ whole genome shotgun (WGS) entry which is preliminary data.</text>
</comment>
<proteinExistence type="predicted"/>
<keyword evidence="1" id="KW-0812">Transmembrane</keyword>
<keyword evidence="1" id="KW-0472">Membrane</keyword>
<dbReference type="Pfam" id="PF19684">
    <property type="entry name" value="DUF6186"/>
    <property type="match status" value="1"/>
</dbReference>
<name>A0A839ECR2_9MICO</name>
<evidence type="ECO:0000256" key="1">
    <source>
        <dbReference type="SAM" id="Phobius"/>
    </source>
</evidence>
<sequence>MIDVVIDVELTRAITIAGYVAVIVAAIAVDVVARRGIGRVEPLSDTIAAAMGDRSIRIALVATWWWIGWHFLADPTRSYGL</sequence>
<protein>
    <submittedName>
        <fullName evidence="2">Uncharacterized protein</fullName>
    </submittedName>
</protein>
<reference evidence="2 3" key="1">
    <citation type="submission" date="2020-07" db="EMBL/GenBank/DDBJ databases">
        <title>Sequencing the genomes of 1000 actinobacteria strains.</title>
        <authorList>
            <person name="Klenk H.-P."/>
        </authorList>
    </citation>
    <scope>NUCLEOTIDE SEQUENCE [LARGE SCALE GENOMIC DNA]</scope>
    <source>
        <strain evidence="2 3">DSM 19663</strain>
    </source>
</reference>
<evidence type="ECO:0000313" key="3">
    <source>
        <dbReference type="Proteomes" id="UP000585905"/>
    </source>
</evidence>
<dbReference type="Proteomes" id="UP000585905">
    <property type="component" value="Unassembled WGS sequence"/>
</dbReference>
<dbReference type="EMBL" id="JACGWX010000008">
    <property type="protein sequence ID" value="MBA8848893.1"/>
    <property type="molecule type" value="Genomic_DNA"/>
</dbReference>
<keyword evidence="1" id="KW-1133">Transmembrane helix</keyword>
<gene>
    <name evidence="2" type="ORF">FHX53_002507</name>
</gene>
<accession>A0A839ECR2</accession>
<dbReference type="RefSeq" id="WP_182491664.1">
    <property type="nucleotide sequence ID" value="NZ_BAAAOV010000008.1"/>
</dbReference>
<organism evidence="2 3">
    <name type="scientific">Microcella alkalica</name>
    <dbReference type="NCBI Taxonomy" id="355930"/>
    <lineage>
        <taxon>Bacteria</taxon>
        <taxon>Bacillati</taxon>
        <taxon>Actinomycetota</taxon>
        <taxon>Actinomycetes</taxon>
        <taxon>Micrococcales</taxon>
        <taxon>Microbacteriaceae</taxon>
        <taxon>Microcella</taxon>
    </lineage>
</organism>
<feature type="transmembrane region" description="Helical" evidence="1">
    <location>
        <begin position="12"/>
        <end position="33"/>
    </location>
</feature>
<feature type="transmembrane region" description="Helical" evidence="1">
    <location>
        <begin position="54"/>
        <end position="72"/>
    </location>
</feature>